<gene>
    <name evidence="2" type="ORF">AVEN_99453_1</name>
</gene>
<evidence type="ECO:0000313" key="2">
    <source>
        <dbReference type="EMBL" id="GBM52066.1"/>
    </source>
</evidence>
<dbReference type="EMBL" id="BGPR01177628">
    <property type="protein sequence ID" value="GBM52066.1"/>
    <property type="molecule type" value="Genomic_DNA"/>
</dbReference>
<dbReference type="Proteomes" id="UP000499080">
    <property type="component" value="Unassembled WGS sequence"/>
</dbReference>
<name>A0A4Y2GH07_ARAVE</name>
<feature type="compositionally biased region" description="Basic and acidic residues" evidence="1">
    <location>
        <begin position="8"/>
        <end position="20"/>
    </location>
</feature>
<reference evidence="2 3" key="1">
    <citation type="journal article" date="2019" name="Sci. Rep.">
        <title>Orb-weaving spider Araneus ventricosus genome elucidates the spidroin gene catalogue.</title>
        <authorList>
            <person name="Kono N."/>
            <person name="Nakamura H."/>
            <person name="Ohtoshi R."/>
            <person name="Moran D.A.P."/>
            <person name="Shinohara A."/>
            <person name="Yoshida Y."/>
            <person name="Fujiwara M."/>
            <person name="Mori M."/>
            <person name="Tomita M."/>
            <person name="Arakawa K."/>
        </authorList>
    </citation>
    <scope>NUCLEOTIDE SEQUENCE [LARGE SCALE GENOMIC DNA]</scope>
</reference>
<evidence type="ECO:0000256" key="1">
    <source>
        <dbReference type="SAM" id="MobiDB-lite"/>
    </source>
</evidence>
<dbReference type="AlphaFoldDB" id="A0A4Y2GH07"/>
<organism evidence="2 3">
    <name type="scientific">Araneus ventricosus</name>
    <name type="common">Orbweaver spider</name>
    <name type="synonym">Epeira ventricosa</name>
    <dbReference type="NCBI Taxonomy" id="182803"/>
    <lineage>
        <taxon>Eukaryota</taxon>
        <taxon>Metazoa</taxon>
        <taxon>Ecdysozoa</taxon>
        <taxon>Arthropoda</taxon>
        <taxon>Chelicerata</taxon>
        <taxon>Arachnida</taxon>
        <taxon>Araneae</taxon>
        <taxon>Araneomorphae</taxon>
        <taxon>Entelegynae</taxon>
        <taxon>Araneoidea</taxon>
        <taxon>Araneidae</taxon>
        <taxon>Araneus</taxon>
    </lineage>
</organism>
<comment type="caution">
    <text evidence="2">The sequence shown here is derived from an EMBL/GenBank/DDBJ whole genome shotgun (WGS) entry which is preliminary data.</text>
</comment>
<protein>
    <submittedName>
        <fullName evidence="2">Uncharacterized protein</fullName>
    </submittedName>
</protein>
<feature type="non-terminal residue" evidence="2">
    <location>
        <position position="1"/>
    </location>
</feature>
<accession>A0A4Y2GH07</accession>
<sequence>TQWFIKVRSDDDGNHLRDNESSSPIATEPIRAVNLNRTPEQFSDPFYSEGKLGNGCVGIWGKD</sequence>
<evidence type="ECO:0000313" key="3">
    <source>
        <dbReference type="Proteomes" id="UP000499080"/>
    </source>
</evidence>
<keyword evidence="3" id="KW-1185">Reference proteome</keyword>
<proteinExistence type="predicted"/>
<feature type="region of interest" description="Disordered" evidence="1">
    <location>
        <begin position="8"/>
        <end position="27"/>
    </location>
</feature>